<dbReference type="AlphaFoldDB" id="A0A8X6NYA4"/>
<reference evidence="2" key="1">
    <citation type="submission" date="2020-08" db="EMBL/GenBank/DDBJ databases">
        <title>Multicomponent nature underlies the extraordinary mechanical properties of spider dragline silk.</title>
        <authorList>
            <person name="Kono N."/>
            <person name="Nakamura H."/>
            <person name="Mori M."/>
            <person name="Yoshida Y."/>
            <person name="Ohtoshi R."/>
            <person name="Malay A.D."/>
            <person name="Moran D.A.P."/>
            <person name="Tomita M."/>
            <person name="Numata K."/>
            <person name="Arakawa K."/>
        </authorList>
    </citation>
    <scope>NUCLEOTIDE SEQUENCE</scope>
</reference>
<evidence type="ECO:0000256" key="1">
    <source>
        <dbReference type="SAM" id="MobiDB-lite"/>
    </source>
</evidence>
<accession>A0A8X6NYA4</accession>
<feature type="compositionally biased region" description="Basic and acidic residues" evidence="1">
    <location>
        <begin position="1"/>
        <end position="19"/>
    </location>
</feature>
<comment type="caution">
    <text evidence="2">The sequence shown here is derived from an EMBL/GenBank/DDBJ whole genome shotgun (WGS) entry which is preliminary data.</text>
</comment>
<dbReference type="Proteomes" id="UP000887013">
    <property type="component" value="Unassembled WGS sequence"/>
</dbReference>
<organism evidence="2 3">
    <name type="scientific">Nephila pilipes</name>
    <name type="common">Giant wood spider</name>
    <name type="synonym">Nephila maculata</name>
    <dbReference type="NCBI Taxonomy" id="299642"/>
    <lineage>
        <taxon>Eukaryota</taxon>
        <taxon>Metazoa</taxon>
        <taxon>Ecdysozoa</taxon>
        <taxon>Arthropoda</taxon>
        <taxon>Chelicerata</taxon>
        <taxon>Arachnida</taxon>
        <taxon>Araneae</taxon>
        <taxon>Araneomorphae</taxon>
        <taxon>Entelegynae</taxon>
        <taxon>Araneoidea</taxon>
        <taxon>Nephilidae</taxon>
        <taxon>Nephila</taxon>
    </lineage>
</organism>
<sequence length="35" mass="4333">RYHDHSDIPMRIQDHEDRPSCAYNSKELLKRETYK</sequence>
<evidence type="ECO:0000313" key="2">
    <source>
        <dbReference type="EMBL" id="GFT41586.1"/>
    </source>
</evidence>
<gene>
    <name evidence="2" type="ORF">NPIL_308091</name>
</gene>
<name>A0A8X6NYA4_NEPPI</name>
<evidence type="ECO:0000313" key="3">
    <source>
        <dbReference type="Proteomes" id="UP000887013"/>
    </source>
</evidence>
<dbReference type="EMBL" id="BMAW01015016">
    <property type="protein sequence ID" value="GFT41586.1"/>
    <property type="molecule type" value="Genomic_DNA"/>
</dbReference>
<feature type="non-terminal residue" evidence="2">
    <location>
        <position position="1"/>
    </location>
</feature>
<keyword evidence="3" id="KW-1185">Reference proteome</keyword>
<proteinExistence type="predicted"/>
<feature type="region of interest" description="Disordered" evidence="1">
    <location>
        <begin position="1"/>
        <end position="35"/>
    </location>
</feature>
<protein>
    <submittedName>
        <fullName evidence="2">Uncharacterized protein</fullName>
    </submittedName>
</protein>